<dbReference type="InParanoid" id="Q4U9H1"/>
<feature type="compositionally biased region" description="Basic and acidic residues" evidence="2">
    <location>
        <begin position="58"/>
        <end position="82"/>
    </location>
</feature>
<protein>
    <recommendedName>
        <fullName evidence="6">PH domain-containing protein</fullName>
    </recommendedName>
</protein>
<feature type="region of interest" description="Disordered" evidence="2">
    <location>
        <begin position="36"/>
        <end position="109"/>
    </location>
</feature>
<proteinExistence type="predicted"/>
<gene>
    <name evidence="4" type="ORF">TA08745</name>
</gene>
<evidence type="ECO:0000256" key="1">
    <source>
        <dbReference type="SAM" id="Coils"/>
    </source>
</evidence>
<keyword evidence="3" id="KW-0732">Signal</keyword>
<evidence type="ECO:0000313" key="5">
    <source>
        <dbReference type="Proteomes" id="UP000001950"/>
    </source>
</evidence>
<dbReference type="FunCoup" id="Q4U9H1">
    <property type="interactions" value="27"/>
</dbReference>
<reference evidence="4 5" key="1">
    <citation type="journal article" date="2005" name="Science">
        <title>Genome of the host-cell transforming parasite Theileria annulata compared with T. parva.</title>
        <authorList>
            <person name="Pain A."/>
            <person name="Renauld H."/>
            <person name="Berriman M."/>
            <person name="Murphy L."/>
            <person name="Yeats C.A."/>
            <person name="Weir W."/>
            <person name="Kerhornou A."/>
            <person name="Aslett M."/>
            <person name="Bishop R."/>
            <person name="Bouchier C."/>
            <person name="Cochet M."/>
            <person name="Coulson R.M.R."/>
            <person name="Cronin A."/>
            <person name="de Villiers E.P."/>
            <person name="Fraser A."/>
            <person name="Fosker N."/>
            <person name="Gardner M."/>
            <person name="Goble A."/>
            <person name="Griffiths-Jones S."/>
            <person name="Harris D.E."/>
            <person name="Katzer F."/>
            <person name="Larke N."/>
            <person name="Lord A."/>
            <person name="Maser P."/>
            <person name="McKellar S."/>
            <person name="Mooney P."/>
            <person name="Morton F."/>
            <person name="Nene V."/>
            <person name="O'Neil S."/>
            <person name="Price C."/>
            <person name="Quail M.A."/>
            <person name="Rabbinowitsch E."/>
            <person name="Rawlings N.D."/>
            <person name="Rutter S."/>
            <person name="Saunders D."/>
            <person name="Seeger K."/>
            <person name="Shah T."/>
            <person name="Squares R."/>
            <person name="Squares S."/>
            <person name="Tivey A."/>
            <person name="Walker A.R."/>
            <person name="Woodward J."/>
            <person name="Dobbelaere D.A.E."/>
            <person name="Langsley G."/>
            <person name="Rajandream M.A."/>
            <person name="McKeever D."/>
            <person name="Shiels B."/>
            <person name="Tait A."/>
            <person name="Barrell B.G."/>
            <person name="Hall N."/>
        </authorList>
    </citation>
    <scope>NUCLEOTIDE SEQUENCE [LARGE SCALE GENOMIC DNA]</scope>
    <source>
        <strain evidence="5">Ankara</strain>
    </source>
</reference>
<accession>Q4U9H1</accession>
<feature type="signal peptide" evidence="3">
    <location>
        <begin position="1"/>
        <end position="22"/>
    </location>
</feature>
<feature type="coiled-coil region" evidence="1">
    <location>
        <begin position="137"/>
        <end position="164"/>
    </location>
</feature>
<dbReference type="AlphaFoldDB" id="Q4U9H1"/>
<dbReference type="VEuPathDB" id="PiroplasmaDB:TA08745"/>
<dbReference type="OMA" id="VSYATHQ"/>
<dbReference type="SUPFAM" id="SSF50729">
    <property type="entry name" value="PH domain-like"/>
    <property type="match status" value="1"/>
</dbReference>
<feature type="chain" id="PRO_5004244288" description="PH domain-containing protein" evidence="3">
    <location>
        <begin position="23"/>
        <end position="400"/>
    </location>
</feature>
<sequence>MKYFPTIFYGFLLFIIASNVKAKPYDSILRFIQSHSDEDEDDYDKEEEQHEEDEEHDEHETNFKDEEDHPDDKENGEKRSLNDQDNVVASTDKPLVEEPKKSPSWVDEEDLISEFESSQSERAKELSIKALQKRRAANSLRVYCEGIEQELEKAKKKTNGMQRLDKYKLTSQLESNLARAYLLYKQADLLDQKAQEANKSLELLHSNDKDSVILRDCNMLKIGPLSYSSRGDNVIHKTKEPLMAKLTGNSLVLYHNKIPKLTYYIVDLEMPTKPVESASRCFTFAYRGADQVLCSATEESAHTWMNAITEAWFCKNLGIKGTLISLKNIKPKKEEPVPLLKHAVKENKNKGLINMEVYVDDDKKTHLLVEGKEKPLSSISDIIDVNRIVKEKKENKNKKE</sequence>
<name>Q4U9H1_THEAN</name>
<keyword evidence="5" id="KW-1185">Reference proteome</keyword>
<dbReference type="Proteomes" id="UP000001950">
    <property type="component" value="Chromosome 4"/>
</dbReference>
<evidence type="ECO:0000256" key="3">
    <source>
        <dbReference type="SAM" id="SignalP"/>
    </source>
</evidence>
<dbReference type="EMBL" id="CR940353">
    <property type="protein sequence ID" value="CAI76532.1"/>
    <property type="molecule type" value="Genomic_DNA"/>
</dbReference>
<organism evidence="4 5">
    <name type="scientific">Theileria annulata</name>
    <dbReference type="NCBI Taxonomy" id="5874"/>
    <lineage>
        <taxon>Eukaryota</taxon>
        <taxon>Sar</taxon>
        <taxon>Alveolata</taxon>
        <taxon>Apicomplexa</taxon>
        <taxon>Aconoidasida</taxon>
        <taxon>Piroplasmida</taxon>
        <taxon>Theileriidae</taxon>
        <taxon>Theileria</taxon>
    </lineage>
</organism>
<dbReference type="RefSeq" id="XP_953157.1">
    <property type="nucleotide sequence ID" value="XM_948064.1"/>
</dbReference>
<evidence type="ECO:0000313" key="4">
    <source>
        <dbReference type="EMBL" id="CAI76532.1"/>
    </source>
</evidence>
<feature type="compositionally biased region" description="Acidic residues" evidence="2">
    <location>
        <begin position="37"/>
        <end position="57"/>
    </location>
</feature>
<dbReference type="OrthoDB" id="361676at2759"/>
<evidence type="ECO:0000256" key="2">
    <source>
        <dbReference type="SAM" id="MobiDB-lite"/>
    </source>
</evidence>
<evidence type="ECO:0008006" key="6">
    <source>
        <dbReference type="Google" id="ProtNLM"/>
    </source>
</evidence>
<dbReference type="KEGG" id="tan:TA08745"/>
<keyword evidence="1" id="KW-0175">Coiled coil</keyword>
<dbReference type="eggNOG" id="ENOG502S49D">
    <property type="taxonomic scope" value="Eukaryota"/>
</dbReference>
<dbReference type="GeneID" id="3863182"/>